<dbReference type="KEGG" id="dmm:dnm_035270"/>
<dbReference type="InterPro" id="IPR017900">
    <property type="entry name" value="4Fe4S_Fe_S_CS"/>
</dbReference>
<sequence>MVTNPDVPPNLCFPGKGEVAEAVAKITGKEVGSAEGAVAVVHCARCLRTGYEKYDYIGYGNCSAANLAFAGPTDCQYGCVGFGECERACPFHAITMVHHFPVVDPEICVGCGICANTCPKELFSLVPRNARVIVRCSSKAGAKETHEICSSGCLHCQSCIRACPANAISLENDLVRIDHQRCIEYGPSCDEACMKACFMIHVIQPYGKHPLVKAHDEEITEQEALAL</sequence>
<dbReference type="Pfam" id="PF12838">
    <property type="entry name" value="Fer4_7"/>
    <property type="match status" value="1"/>
</dbReference>
<feature type="domain" description="4Fe-4S ferredoxin-type" evidence="4">
    <location>
        <begin position="69"/>
        <end position="97"/>
    </location>
</feature>
<keyword evidence="2" id="KW-0408">Iron</keyword>
<dbReference type="PANTHER" id="PTHR43560">
    <property type="entry name" value="ION-TRANSLOCATING OXIDOREDUCTASE COMPLEX SUBUNIT B"/>
    <property type="match status" value="1"/>
</dbReference>
<dbReference type="PROSITE" id="PS51379">
    <property type="entry name" value="4FE4S_FER_2"/>
    <property type="match status" value="3"/>
</dbReference>
<dbReference type="Gene3D" id="3.30.70.20">
    <property type="match status" value="2"/>
</dbReference>
<feature type="domain" description="4Fe-4S ferredoxin-type" evidence="4">
    <location>
        <begin position="144"/>
        <end position="173"/>
    </location>
</feature>
<keyword evidence="6" id="KW-1185">Reference proteome</keyword>
<evidence type="ECO:0000256" key="3">
    <source>
        <dbReference type="ARBA" id="ARBA00023014"/>
    </source>
</evidence>
<keyword evidence="1" id="KW-0479">Metal-binding</keyword>
<feature type="domain" description="4Fe-4S ferredoxin-type" evidence="4">
    <location>
        <begin position="99"/>
        <end position="128"/>
    </location>
</feature>
<evidence type="ECO:0000259" key="4">
    <source>
        <dbReference type="PROSITE" id="PS51379"/>
    </source>
</evidence>
<dbReference type="NCBIfam" id="NF005503">
    <property type="entry name" value="PRK07118.1-2"/>
    <property type="match status" value="1"/>
</dbReference>
<dbReference type="EMBL" id="CP061800">
    <property type="protein sequence ID" value="QTA87493.1"/>
    <property type="molecule type" value="Genomic_DNA"/>
</dbReference>
<dbReference type="GO" id="GO:0046872">
    <property type="term" value="F:metal ion binding"/>
    <property type="evidence" value="ECO:0007669"/>
    <property type="project" value="UniProtKB-KW"/>
</dbReference>
<dbReference type="AlphaFoldDB" id="A0A975GP32"/>
<proteinExistence type="predicted"/>
<evidence type="ECO:0000256" key="2">
    <source>
        <dbReference type="ARBA" id="ARBA00023004"/>
    </source>
</evidence>
<dbReference type="CDD" id="cd10549">
    <property type="entry name" value="MtMvhB_like"/>
    <property type="match status" value="1"/>
</dbReference>
<dbReference type="Proteomes" id="UP000663722">
    <property type="component" value="Chromosome"/>
</dbReference>
<dbReference type="PROSITE" id="PS00198">
    <property type="entry name" value="4FE4S_FER_1"/>
    <property type="match status" value="2"/>
</dbReference>
<protein>
    <submittedName>
        <fullName evidence="5">NADH dehydrogenase protein</fullName>
    </submittedName>
</protein>
<dbReference type="PANTHER" id="PTHR43560:SF1">
    <property type="entry name" value="ION-TRANSLOCATING OXIDOREDUCTASE COMPLEX SUBUNIT B"/>
    <property type="match status" value="1"/>
</dbReference>
<evidence type="ECO:0000313" key="6">
    <source>
        <dbReference type="Proteomes" id="UP000663722"/>
    </source>
</evidence>
<dbReference type="SUPFAM" id="SSF54862">
    <property type="entry name" value="4Fe-4S ferredoxins"/>
    <property type="match status" value="1"/>
</dbReference>
<organism evidence="5 6">
    <name type="scientific">Desulfonema magnum</name>
    <dbReference type="NCBI Taxonomy" id="45655"/>
    <lineage>
        <taxon>Bacteria</taxon>
        <taxon>Pseudomonadati</taxon>
        <taxon>Thermodesulfobacteriota</taxon>
        <taxon>Desulfobacteria</taxon>
        <taxon>Desulfobacterales</taxon>
        <taxon>Desulfococcaceae</taxon>
        <taxon>Desulfonema</taxon>
    </lineage>
</organism>
<gene>
    <name evidence="5" type="ORF">dnm_035270</name>
</gene>
<evidence type="ECO:0000313" key="5">
    <source>
        <dbReference type="EMBL" id="QTA87493.1"/>
    </source>
</evidence>
<name>A0A975GP32_9BACT</name>
<accession>A0A975GP32</accession>
<dbReference type="GO" id="GO:0051536">
    <property type="term" value="F:iron-sulfur cluster binding"/>
    <property type="evidence" value="ECO:0007669"/>
    <property type="project" value="UniProtKB-KW"/>
</dbReference>
<keyword evidence="3" id="KW-0411">Iron-sulfur</keyword>
<dbReference type="InterPro" id="IPR050395">
    <property type="entry name" value="4Fe4S_Ferredoxin_RnfB"/>
</dbReference>
<reference evidence="5" key="1">
    <citation type="journal article" date="2021" name="Microb. Physiol.">
        <title>Proteogenomic Insights into the Physiology of Marine, Sulfate-Reducing, Filamentous Desulfonema limicola and Desulfonema magnum.</title>
        <authorList>
            <person name="Schnaars V."/>
            <person name="Wohlbrand L."/>
            <person name="Scheve S."/>
            <person name="Hinrichs C."/>
            <person name="Reinhardt R."/>
            <person name="Rabus R."/>
        </authorList>
    </citation>
    <scope>NUCLEOTIDE SEQUENCE</scope>
    <source>
        <strain evidence="5">4be13</strain>
    </source>
</reference>
<evidence type="ECO:0000256" key="1">
    <source>
        <dbReference type="ARBA" id="ARBA00022723"/>
    </source>
</evidence>
<dbReference type="InterPro" id="IPR017896">
    <property type="entry name" value="4Fe4S_Fe-S-bd"/>
</dbReference>